<dbReference type="PANTHER" id="PTHR30115:SF11">
    <property type="entry name" value="NITROGEN REGULATORY PROTEIN P-II HOMOLOG"/>
    <property type="match status" value="1"/>
</dbReference>
<name>A0A097AUR3_THEKI</name>
<dbReference type="STRING" id="2325.TKV_c24140"/>
<dbReference type="OrthoDB" id="9802729at2"/>
<dbReference type="PANTHER" id="PTHR30115">
    <property type="entry name" value="NITROGEN REGULATORY PROTEIN P-II"/>
    <property type="match status" value="1"/>
</dbReference>
<dbReference type="InterPro" id="IPR011322">
    <property type="entry name" value="N-reg_PII-like_a/b"/>
</dbReference>
<dbReference type="PRINTS" id="PR00340">
    <property type="entry name" value="PIIGLNB"/>
</dbReference>
<dbReference type="Pfam" id="PF00543">
    <property type="entry name" value="P-II"/>
    <property type="match status" value="1"/>
</dbReference>
<dbReference type="SMART" id="SM00938">
    <property type="entry name" value="P-II"/>
    <property type="match status" value="1"/>
</dbReference>
<protein>
    <submittedName>
        <fullName evidence="3">Nitrogen regulatory protein P-II</fullName>
    </submittedName>
</protein>
<dbReference type="GO" id="GO:0005829">
    <property type="term" value="C:cytosol"/>
    <property type="evidence" value="ECO:0007669"/>
    <property type="project" value="TreeGrafter"/>
</dbReference>
<organism evidence="3 4">
    <name type="scientific">Thermoanaerobacter kivui</name>
    <name type="common">Acetogenium kivui</name>
    <dbReference type="NCBI Taxonomy" id="2325"/>
    <lineage>
        <taxon>Bacteria</taxon>
        <taxon>Bacillati</taxon>
        <taxon>Bacillota</taxon>
        <taxon>Clostridia</taxon>
        <taxon>Thermoanaerobacterales</taxon>
        <taxon>Thermoanaerobacteraceae</taxon>
        <taxon>Thermoanaerobacter</taxon>
    </lineage>
</organism>
<evidence type="ECO:0000313" key="3">
    <source>
        <dbReference type="EMBL" id="AIS53535.1"/>
    </source>
</evidence>
<dbReference type="HOGENOM" id="CLU_082268_0_0_9"/>
<comment type="similarity">
    <text evidence="2">Belongs to the P(II) protein family.</text>
</comment>
<dbReference type="InterPro" id="IPR017918">
    <property type="entry name" value="N-reg_PII_CS"/>
</dbReference>
<dbReference type="InterPro" id="IPR015867">
    <property type="entry name" value="N-reg_PII/ATP_PRibTrfase_C"/>
</dbReference>
<dbReference type="KEGG" id="tki:TKV_c24140"/>
<dbReference type="PROSITE" id="PS00638">
    <property type="entry name" value="PII_GLNB_CTER"/>
    <property type="match status" value="1"/>
</dbReference>
<dbReference type="GO" id="GO:0005524">
    <property type="term" value="F:ATP binding"/>
    <property type="evidence" value="ECO:0007669"/>
    <property type="project" value="TreeGrafter"/>
</dbReference>
<proteinExistence type="inferred from homology"/>
<evidence type="ECO:0000256" key="1">
    <source>
        <dbReference type="PIRSR" id="PIRSR602187-50"/>
    </source>
</evidence>
<dbReference type="SUPFAM" id="SSF54913">
    <property type="entry name" value="GlnB-like"/>
    <property type="match status" value="1"/>
</dbReference>
<dbReference type="Gene3D" id="3.30.70.120">
    <property type="match status" value="1"/>
</dbReference>
<keyword evidence="1" id="KW-0597">Phosphoprotein</keyword>
<dbReference type="PROSITE" id="PS51343">
    <property type="entry name" value="PII_GLNB_DOM"/>
    <property type="match status" value="1"/>
</dbReference>
<gene>
    <name evidence="3" type="primary">glnB</name>
    <name evidence="3" type="ORF">TKV_c24140</name>
</gene>
<dbReference type="RefSeq" id="WP_049686095.1">
    <property type="nucleotide sequence ID" value="NZ_CP009170.1"/>
</dbReference>
<feature type="modified residue" description="O-UMP-tyrosine" evidence="1">
    <location>
        <position position="51"/>
    </location>
</feature>
<sequence>MKKIEAIIRPEKLEIIKDQLGKFDIHGMTVYPVMGCGNQKGWTEVYRGNEYFINLLPKVKVEIAVADHQTEKLVKLISEVARTGEIGDGKIFVVNLENVIRVRTGERGEKAL</sequence>
<reference evidence="4" key="1">
    <citation type="journal article" date="2015" name="Genome Announc.">
        <title>Whole-Genome Sequences of 80 Environmental and Clinical Isolates of Burkholderia pseudomallei.</title>
        <authorList>
            <person name="Johnson S.L."/>
            <person name="Baker A.L."/>
            <person name="Chain P.S."/>
            <person name="Currie B.J."/>
            <person name="Daligault H.E."/>
            <person name="Davenport K.W."/>
            <person name="Davis C.B."/>
            <person name="Inglis T.J."/>
            <person name="Kaestli M."/>
            <person name="Koren S."/>
            <person name="Mayo M."/>
            <person name="Merritt A.J."/>
            <person name="Price E.P."/>
            <person name="Sarovich D.S."/>
            <person name="Warner J."/>
            <person name="Rosovitz M.J."/>
        </authorList>
    </citation>
    <scope>NUCLEOTIDE SEQUENCE [LARGE SCALE GENOMIC DNA]</scope>
    <source>
        <strain evidence="4">DSM 2030</strain>
    </source>
</reference>
<evidence type="ECO:0000256" key="2">
    <source>
        <dbReference type="RuleBase" id="RU003936"/>
    </source>
</evidence>
<evidence type="ECO:0000313" key="4">
    <source>
        <dbReference type="Proteomes" id="UP000029669"/>
    </source>
</evidence>
<dbReference type="eggNOG" id="COG0347">
    <property type="taxonomic scope" value="Bacteria"/>
</dbReference>
<dbReference type="AlphaFoldDB" id="A0A097AUR3"/>
<dbReference type="EMBL" id="CP009170">
    <property type="protein sequence ID" value="AIS53535.1"/>
    <property type="molecule type" value="Genomic_DNA"/>
</dbReference>
<dbReference type="GO" id="GO:0030234">
    <property type="term" value="F:enzyme regulator activity"/>
    <property type="evidence" value="ECO:0007669"/>
    <property type="project" value="InterPro"/>
</dbReference>
<accession>A0A097AUR3</accession>
<keyword evidence="4" id="KW-1185">Reference proteome</keyword>
<dbReference type="GO" id="GO:0006808">
    <property type="term" value="P:regulation of nitrogen utilization"/>
    <property type="evidence" value="ECO:0007669"/>
    <property type="project" value="InterPro"/>
</dbReference>
<dbReference type="InterPro" id="IPR002187">
    <property type="entry name" value="N-reg_PII"/>
</dbReference>
<dbReference type="Proteomes" id="UP000029669">
    <property type="component" value="Chromosome"/>
</dbReference>